<gene>
    <name evidence="2" type="ORF">WAX74_00675</name>
</gene>
<evidence type="ECO:0000313" key="2">
    <source>
        <dbReference type="EMBL" id="MEI4768171.1"/>
    </source>
</evidence>
<reference evidence="2 3" key="1">
    <citation type="submission" date="2024-01" db="EMBL/GenBank/DDBJ databases">
        <title>Seven novel Bacillus-like species.</title>
        <authorList>
            <person name="Liu G."/>
        </authorList>
    </citation>
    <scope>NUCLEOTIDE SEQUENCE [LARGE SCALE GENOMIC DNA]</scope>
    <source>
        <strain evidence="2 3">FJAT-51614</strain>
    </source>
</reference>
<evidence type="ECO:0000313" key="3">
    <source>
        <dbReference type="Proteomes" id="UP001364890"/>
    </source>
</evidence>
<dbReference type="RefSeq" id="WP_336495728.1">
    <property type="nucleotide sequence ID" value="NZ_JBAWSY010000001.1"/>
</dbReference>
<evidence type="ECO:0000259" key="1">
    <source>
        <dbReference type="PROSITE" id="PS51186"/>
    </source>
</evidence>
<dbReference type="EMBL" id="JBAWSY010000001">
    <property type="protein sequence ID" value="MEI4768171.1"/>
    <property type="molecule type" value="Genomic_DNA"/>
</dbReference>
<dbReference type="CDD" id="cd04301">
    <property type="entry name" value="NAT_SF"/>
    <property type="match status" value="1"/>
</dbReference>
<dbReference type="Proteomes" id="UP001364890">
    <property type="component" value="Unassembled WGS sequence"/>
</dbReference>
<name>A0ABU8EZI0_9BACI</name>
<dbReference type="SUPFAM" id="SSF55729">
    <property type="entry name" value="Acyl-CoA N-acyltransferases (Nat)"/>
    <property type="match status" value="1"/>
</dbReference>
<keyword evidence="2" id="KW-0012">Acyltransferase</keyword>
<dbReference type="Pfam" id="PF00583">
    <property type="entry name" value="Acetyltransf_1"/>
    <property type="match status" value="1"/>
</dbReference>
<protein>
    <submittedName>
        <fullName evidence="2">N-acetyltransferase</fullName>
        <ecNumber evidence="2">2.3.1.-</ecNumber>
    </submittedName>
</protein>
<comment type="caution">
    <text evidence="2">The sequence shown here is derived from an EMBL/GenBank/DDBJ whole genome shotgun (WGS) entry which is preliminary data.</text>
</comment>
<dbReference type="PROSITE" id="PS51186">
    <property type="entry name" value="GNAT"/>
    <property type="match status" value="1"/>
</dbReference>
<dbReference type="InterPro" id="IPR000182">
    <property type="entry name" value="GNAT_dom"/>
</dbReference>
<dbReference type="EC" id="2.3.1.-" evidence="2"/>
<organism evidence="2 3">
    <name type="scientific">Psychrobacillus mangrovi</name>
    <dbReference type="NCBI Taxonomy" id="3117745"/>
    <lineage>
        <taxon>Bacteria</taxon>
        <taxon>Bacillati</taxon>
        <taxon>Bacillota</taxon>
        <taxon>Bacilli</taxon>
        <taxon>Bacillales</taxon>
        <taxon>Bacillaceae</taxon>
        <taxon>Psychrobacillus</taxon>
    </lineage>
</organism>
<dbReference type="Gene3D" id="3.40.630.30">
    <property type="match status" value="1"/>
</dbReference>
<dbReference type="PANTHER" id="PTHR43415">
    <property type="entry name" value="SPERMIDINE N(1)-ACETYLTRANSFERASE"/>
    <property type="match status" value="1"/>
</dbReference>
<proteinExistence type="predicted"/>
<dbReference type="PANTHER" id="PTHR43415:SF6">
    <property type="entry name" value="SPERMIDINE N(1)-ACETYLTRANSFERASE"/>
    <property type="match status" value="1"/>
</dbReference>
<keyword evidence="3" id="KW-1185">Reference proteome</keyword>
<keyword evidence="2" id="KW-0808">Transferase</keyword>
<accession>A0ABU8EZI0</accession>
<feature type="domain" description="N-acetyltransferase" evidence="1">
    <location>
        <begin position="158"/>
        <end position="305"/>
    </location>
</feature>
<dbReference type="InterPro" id="IPR016181">
    <property type="entry name" value="Acyl_CoA_acyltransferase"/>
</dbReference>
<sequence>MWNISKTNPKDIKKLAQLLANLNSDSKHHIGYCGDDENEIYHTLVHDFSDFDLSSSFLIAHLDNEIIGALGFDIDKDNKFAEVWGPFVKFEQMFETIANQLWSALTLLNQKNVQNYSFFINKENTLAKQFVLDMNGIENGKYLILNANATNIAPAEYPEIFYYDSSYYDSFVKLHEQSFPSTYYSAGEVLSRINDYNYLWICKDNDKEIKGYVYVEADPEHREGTIEYISVSPEYRKQGVGTKLVSTALYHLFFKDLIRDITLCVRAENEKAVHLYKASGFQVKHELTYFKKESHPYHAGGVSGE</sequence>
<dbReference type="GO" id="GO:0016746">
    <property type="term" value="F:acyltransferase activity"/>
    <property type="evidence" value="ECO:0007669"/>
    <property type="project" value="UniProtKB-KW"/>
</dbReference>